<dbReference type="RefSeq" id="XP_028484041.1">
    <property type="nucleotide sequence ID" value="XM_028630808.1"/>
</dbReference>
<name>A0A443HRE7_BYSSP</name>
<organism evidence="1 2">
    <name type="scientific">Byssochlamys spectabilis</name>
    <name type="common">Paecilomyces variotii</name>
    <dbReference type="NCBI Taxonomy" id="264951"/>
    <lineage>
        <taxon>Eukaryota</taxon>
        <taxon>Fungi</taxon>
        <taxon>Dikarya</taxon>
        <taxon>Ascomycota</taxon>
        <taxon>Pezizomycotina</taxon>
        <taxon>Eurotiomycetes</taxon>
        <taxon>Eurotiomycetidae</taxon>
        <taxon>Eurotiales</taxon>
        <taxon>Thermoascaceae</taxon>
        <taxon>Paecilomyces</taxon>
    </lineage>
</organism>
<dbReference type="VEuPathDB" id="FungiDB:C8Q69DRAFT_470063"/>
<sequence length="321" mass="37610">MNTIMNARAIIHNSYYWLERHARLISRATSSRPSVEESQYAQIEKLCKDKQQFFNVIDFFGIRPGRYEDHTQWALAEDEIYEIPTFLEPMLDDFDTSFNFKNMLIPSQVSMIITLAINHAKKREARRVAAPLPEDEDYRPYNDPLTQIQIKRGQIVRTCFRCRDKKYRMSGIMDYVLWYGDREELEMNLIIFHAPTQGDIDLPILFSYMGAIHGARKRAGRNSALYGIYSDKSDWAFVYLDKYGRYTVRVLNWTTSKREIYTYITRIVEGAIHIMQTNYGSHWEEDKTASEIACCFIDDADWGDKSLHATIKPSVLTGKRE</sequence>
<dbReference type="AlphaFoldDB" id="A0A443HRE7"/>
<evidence type="ECO:0000313" key="1">
    <source>
        <dbReference type="EMBL" id="RWQ94396.1"/>
    </source>
</evidence>
<keyword evidence="2" id="KW-1185">Reference proteome</keyword>
<gene>
    <name evidence="1" type="ORF">C8Q69DRAFT_470063</name>
</gene>
<dbReference type="STRING" id="264951.A0A443HRE7"/>
<comment type="caution">
    <text evidence="1">The sequence shown here is derived from an EMBL/GenBank/DDBJ whole genome shotgun (WGS) entry which is preliminary data.</text>
</comment>
<evidence type="ECO:0000313" key="2">
    <source>
        <dbReference type="Proteomes" id="UP000283841"/>
    </source>
</evidence>
<protein>
    <submittedName>
        <fullName evidence="1">Uncharacterized protein</fullName>
    </submittedName>
</protein>
<accession>A0A443HRE7</accession>
<dbReference type="GeneID" id="39600085"/>
<dbReference type="EMBL" id="RCNU01000007">
    <property type="protein sequence ID" value="RWQ94396.1"/>
    <property type="molecule type" value="Genomic_DNA"/>
</dbReference>
<reference evidence="1 2" key="1">
    <citation type="journal article" date="2018" name="Front. Microbiol.">
        <title>Genomic and genetic insights into a cosmopolitan fungus, Paecilomyces variotii (Eurotiales).</title>
        <authorList>
            <person name="Urquhart A.S."/>
            <person name="Mondo S.J."/>
            <person name="Makela M.R."/>
            <person name="Hane J.K."/>
            <person name="Wiebenga A."/>
            <person name="He G."/>
            <person name="Mihaltcheva S."/>
            <person name="Pangilinan J."/>
            <person name="Lipzen A."/>
            <person name="Barry K."/>
            <person name="de Vries R.P."/>
            <person name="Grigoriev I.V."/>
            <person name="Idnurm A."/>
        </authorList>
    </citation>
    <scope>NUCLEOTIDE SEQUENCE [LARGE SCALE GENOMIC DNA]</scope>
    <source>
        <strain evidence="1 2">CBS 101075</strain>
    </source>
</reference>
<proteinExistence type="predicted"/>
<dbReference type="Proteomes" id="UP000283841">
    <property type="component" value="Unassembled WGS sequence"/>
</dbReference>